<feature type="compositionally biased region" description="Polar residues" evidence="1">
    <location>
        <begin position="15"/>
        <end position="25"/>
    </location>
</feature>
<feature type="region of interest" description="Disordered" evidence="1">
    <location>
        <begin position="157"/>
        <end position="200"/>
    </location>
</feature>
<name>A0ABM1GKM1_SOLPN</name>
<dbReference type="Proteomes" id="UP000694930">
    <property type="component" value="Chromosome 4"/>
</dbReference>
<reference evidence="2" key="1">
    <citation type="journal article" date="2014" name="Nat. Genet.">
        <title>The genome of the stress-tolerant wild tomato species Solanum pennellii.</title>
        <authorList>
            <person name="Bolger A."/>
            <person name="Scossa F."/>
            <person name="Bolger M.E."/>
            <person name="Lanz C."/>
            <person name="Maumus F."/>
            <person name="Tohge T."/>
            <person name="Quesneville H."/>
            <person name="Alseekh S."/>
            <person name="Sorensen I."/>
            <person name="Lichtenstein G."/>
            <person name="Fich E.A."/>
            <person name="Conte M."/>
            <person name="Keller H."/>
            <person name="Schneeberger K."/>
            <person name="Schwacke R."/>
            <person name="Ofner I."/>
            <person name="Vrebalov J."/>
            <person name="Xu Y."/>
            <person name="Osorio S."/>
            <person name="Aflitos S.A."/>
            <person name="Schijlen E."/>
            <person name="Jimenez-Gomez J.M."/>
            <person name="Ryngajllo M."/>
            <person name="Kimura S."/>
            <person name="Kumar R."/>
            <person name="Koenig D."/>
            <person name="Headland L.R."/>
            <person name="Maloof J.N."/>
            <person name="Sinha N."/>
            <person name="van Ham R.C."/>
            <person name="Lankhorst R.K."/>
            <person name="Mao L."/>
            <person name="Vogel A."/>
            <person name="Arsova B."/>
            <person name="Panstruga R."/>
            <person name="Fei Z."/>
            <person name="Rose J.K."/>
            <person name="Zamir D."/>
            <person name="Carrari F."/>
            <person name="Giovannoni J.J."/>
            <person name="Weigel D."/>
            <person name="Usadel B."/>
            <person name="Fernie A.R."/>
        </authorList>
    </citation>
    <scope>NUCLEOTIDE SEQUENCE [LARGE SCALE GENOMIC DNA]</scope>
    <source>
        <strain evidence="2">cv. LA0716</strain>
    </source>
</reference>
<protein>
    <submittedName>
        <fullName evidence="3">Uncharacterized protein LOC107016391</fullName>
    </submittedName>
</protein>
<feature type="compositionally biased region" description="Low complexity" evidence="1">
    <location>
        <begin position="86"/>
        <end position="96"/>
    </location>
</feature>
<evidence type="ECO:0000313" key="2">
    <source>
        <dbReference type="Proteomes" id="UP000694930"/>
    </source>
</evidence>
<keyword evidence="2" id="KW-1185">Reference proteome</keyword>
<proteinExistence type="predicted"/>
<feature type="compositionally biased region" description="Polar residues" evidence="1">
    <location>
        <begin position="97"/>
        <end position="116"/>
    </location>
</feature>
<dbReference type="GeneID" id="107016391"/>
<dbReference type="PANTHER" id="PTHR33673:SF25">
    <property type="match status" value="1"/>
</dbReference>
<organism evidence="2 3">
    <name type="scientific">Solanum pennellii</name>
    <name type="common">Tomato</name>
    <name type="synonym">Lycopersicon pennellii</name>
    <dbReference type="NCBI Taxonomy" id="28526"/>
    <lineage>
        <taxon>Eukaryota</taxon>
        <taxon>Viridiplantae</taxon>
        <taxon>Streptophyta</taxon>
        <taxon>Embryophyta</taxon>
        <taxon>Tracheophyta</taxon>
        <taxon>Spermatophyta</taxon>
        <taxon>Magnoliopsida</taxon>
        <taxon>eudicotyledons</taxon>
        <taxon>Gunneridae</taxon>
        <taxon>Pentapetalae</taxon>
        <taxon>asterids</taxon>
        <taxon>lamiids</taxon>
        <taxon>Solanales</taxon>
        <taxon>Solanaceae</taxon>
        <taxon>Solanoideae</taxon>
        <taxon>Solaneae</taxon>
        <taxon>Solanum</taxon>
        <taxon>Solanum subgen. Lycopersicon</taxon>
    </lineage>
</organism>
<dbReference type="RefSeq" id="XP_015072358.1">
    <property type="nucleotide sequence ID" value="XM_015216872.2"/>
</dbReference>
<feature type="compositionally biased region" description="Low complexity" evidence="1">
    <location>
        <begin position="27"/>
        <end position="45"/>
    </location>
</feature>
<accession>A0ABM1GKM1</accession>
<evidence type="ECO:0000313" key="3">
    <source>
        <dbReference type="RefSeq" id="XP_015072358.1"/>
    </source>
</evidence>
<reference evidence="3" key="2">
    <citation type="submission" date="2025-08" db="UniProtKB">
        <authorList>
            <consortium name="RefSeq"/>
        </authorList>
    </citation>
    <scope>IDENTIFICATION</scope>
</reference>
<dbReference type="PANTHER" id="PTHR33673">
    <property type="entry name" value="SUPPRESSOR SRP40-LIKE PROTEIN"/>
    <property type="match status" value="1"/>
</dbReference>
<feature type="compositionally biased region" description="Basic and acidic residues" evidence="1">
    <location>
        <begin position="174"/>
        <end position="200"/>
    </location>
</feature>
<gene>
    <name evidence="3" type="primary">LOC107016391</name>
</gene>
<evidence type="ECO:0000256" key="1">
    <source>
        <dbReference type="SAM" id="MobiDB-lite"/>
    </source>
</evidence>
<sequence>MDSDQESIGRRDGDTTSNESVTRSSKTSEYSPSISTTSSDGSSDDYIQVVPKTIFTSASSGVASSKSHSDAKLLSQSVTCNQLNESSKTTSTSSTSQVSDVTNESEFSTISQSPSIQVMEREAGFDPNRIPSSIFGSKASSSKVWSAASIESLFSIHSPGSGSSARNDIAMTDGDLKRDRKRDNGAEVDKNEKNNKSELTRFRQTLPITKGGEYKKKMFDKERKVNVVNKPSATGSSDEPTKRIVCFREEMKVGESIIRSAALGYPDGKVCFRGNVVRPSDGNGTCSAAPM</sequence>
<feature type="region of interest" description="Disordered" evidence="1">
    <location>
        <begin position="1"/>
        <end position="45"/>
    </location>
</feature>
<feature type="region of interest" description="Disordered" evidence="1">
    <location>
        <begin position="82"/>
        <end position="140"/>
    </location>
</feature>